<feature type="transmembrane region" description="Helical" evidence="1">
    <location>
        <begin position="7"/>
        <end position="25"/>
    </location>
</feature>
<gene>
    <name evidence="2" type="ORF">AMORRO_LOCUS3305</name>
</gene>
<feature type="non-terminal residue" evidence="2">
    <location>
        <position position="178"/>
    </location>
</feature>
<protein>
    <submittedName>
        <fullName evidence="2">4960_t:CDS:1</fullName>
    </submittedName>
</protein>
<name>A0A9N8ZNU8_9GLOM</name>
<keyword evidence="1" id="KW-0472">Membrane</keyword>
<evidence type="ECO:0000313" key="3">
    <source>
        <dbReference type="Proteomes" id="UP000789342"/>
    </source>
</evidence>
<evidence type="ECO:0000256" key="1">
    <source>
        <dbReference type="SAM" id="Phobius"/>
    </source>
</evidence>
<keyword evidence="1" id="KW-1133">Transmembrane helix</keyword>
<feature type="transmembrane region" description="Helical" evidence="1">
    <location>
        <begin position="37"/>
        <end position="62"/>
    </location>
</feature>
<dbReference type="Proteomes" id="UP000789342">
    <property type="component" value="Unassembled WGS sequence"/>
</dbReference>
<feature type="transmembrane region" description="Helical" evidence="1">
    <location>
        <begin position="74"/>
        <end position="97"/>
    </location>
</feature>
<keyword evidence="3" id="KW-1185">Reference proteome</keyword>
<dbReference type="OrthoDB" id="2340542at2759"/>
<proteinExistence type="predicted"/>
<evidence type="ECO:0000313" key="2">
    <source>
        <dbReference type="EMBL" id="CAG8502141.1"/>
    </source>
</evidence>
<feature type="transmembrane region" description="Helical" evidence="1">
    <location>
        <begin position="133"/>
        <end position="154"/>
    </location>
</feature>
<sequence>FVVPLRIGAFIVAAWMFVWMAYSGLSLMLASYGTSNIIWKILGVPFFLVAAVALYGAHAIYHEIPHRVATFVRLYLFSIIFYFLAQIVFIVAVEIAVASAAAAAKKNCEDAQANLPANAKTDCSVTYSGGFPIFGWLVPFVFAFIWQAYLYVCIRSYSLELSERNEKQPTTTTYNIGA</sequence>
<dbReference type="AlphaFoldDB" id="A0A9N8ZNU8"/>
<keyword evidence="1" id="KW-0812">Transmembrane</keyword>
<accession>A0A9N8ZNU8</accession>
<reference evidence="2" key="1">
    <citation type="submission" date="2021-06" db="EMBL/GenBank/DDBJ databases">
        <authorList>
            <person name="Kallberg Y."/>
            <person name="Tangrot J."/>
            <person name="Rosling A."/>
        </authorList>
    </citation>
    <scope>NUCLEOTIDE SEQUENCE</scope>
    <source>
        <strain evidence="2">CL551</strain>
    </source>
</reference>
<comment type="caution">
    <text evidence="2">The sequence shown here is derived from an EMBL/GenBank/DDBJ whole genome shotgun (WGS) entry which is preliminary data.</text>
</comment>
<organism evidence="2 3">
    <name type="scientific">Acaulospora morrowiae</name>
    <dbReference type="NCBI Taxonomy" id="94023"/>
    <lineage>
        <taxon>Eukaryota</taxon>
        <taxon>Fungi</taxon>
        <taxon>Fungi incertae sedis</taxon>
        <taxon>Mucoromycota</taxon>
        <taxon>Glomeromycotina</taxon>
        <taxon>Glomeromycetes</taxon>
        <taxon>Diversisporales</taxon>
        <taxon>Acaulosporaceae</taxon>
        <taxon>Acaulospora</taxon>
    </lineage>
</organism>
<dbReference type="EMBL" id="CAJVPV010001590">
    <property type="protein sequence ID" value="CAG8502141.1"/>
    <property type="molecule type" value="Genomic_DNA"/>
</dbReference>